<name>A0ABY5G9K9_VIBPE</name>
<reference evidence="1" key="1">
    <citation type="submission" date="2022-01" db="EMBL/GenBank/DDBJ databases">
        <title>Alginate degradation mechanism of Vibrio pelagius WXL662.</title>
        <authorList>
            <person name="He X."/>
        </authorList>
    </citation>
    <scope>NUCLEOTIDE SEQUENCE</scope>
    <source>
        <strain evidence="1">WXL662</strain>
    </source>
</reference>
<dbReference type="Proteomes" id="UP001059120">
    <property type="component" value="Chromosome 2"/>
</dbReference>
<evidence type="ECO:0000313" key="2">
    <source>
        <dbReference type="Proteomes" id="UP001059120"/>
    </source>
</evidence>
<dbReference type="EMBL" id="CP090615">
    <property type="protein sequence ID" value="UTT86888.1"/>
    <property type="molecule type" value="Genomic_DNA"/>
</dbReference>
<gene>
    <name evidence="1" type="ORF">LZI70_15820</name>
</gene>
<sequence>MNTLYELTDVEFESFSNTLEWHKLRSARAQREFETFAVNYGFSFPDSYEYKNQNTQVKLVCINAHIVIKTPNSFRVNFSCNECKKLEVYKNIDREVRVVKNSVRKSDLIKKYSGKEATLKNLISRKGGMILKISSGDK</sequence>
<organism evidence="1 2">
    <name type="scientific">Vibrio pelagius</name>
    <dbReference type="NCBI Taxonomy" id="28169"/>
    <lineage>
        <taxon>Bacteria</taxon>
        <taxon>Pseudomonadati</taxon>
        <taxon>Pseudomonadota</taxon>
        <taxon>Gammaproteobacteria</taxon>
        <taxon>Vibrionales</taxon>
        <taxon>Vibrionaceae</taxon>
        <taxon>Vibrio</taxon>
    </lineage>
</organism>
<protein>
    <submittedName>
        <fullName evidence="1">Uncharacterized protein</fullName>
    </submittedName>
</protein>
<dbReference type="RefSeq" id="WP_255232620.1">
    <property type="nucleotide sequence ID" value="NZ_CP090615.1"/>
</dbReference>
<proteinExistence type="predicted"/>
<accession>A0ABY5G9K9</accession>
<keyword evidence="2" id="KW-1185">Reference proteome</keyword>
<evidence type="ECO:0000313" key="1">
    <source>
        <dbReference type="EMBL" id="UTT86888.1"/>
    </source>
</evidence>